<reference evidence="13" key="1">
    <citation type="submission" date="2023-08" db="EMBL/GenBank/DDBJ databases">
        <authorList>
            <person name="Audoor S."/>
            <person name="Bilcke G."/>
        </authorList>
    </citation>
    <scope>NUCLEOTIDE SEQUENCE</scope>
</reference>
<keyword evidence="7" id="KW-0695">RNA-directed DNA polymerase</keyword>
<dbReference type="EMBL" id="CAKOGP040002003">
    <property type="protein sequence ID" value="CAJ1959576.1"/>
    <property type="molecule type" value="Genomic_DNA"/>
</dbReference>
<evidence type="ECO:0000256" key="11">
    <source>
        <dbReference type="SAM" id="MobiDB-lite"/>
    </source>
</evidence>
<dbReference type="Proteomes" id="UP001295423">
    <property type="component" value="Unassembled WGS sequence"/>
</dbReference>
<evidence type="ECO:0000256" key="10">
    <source>
        <dbReference type="ARBA" id="ARBA00023268"/>
    </source>
</evidence>
<dbReference type="SUPFAM" id="SSF53098">
    <property type="entry name" value="Ribonuclease H-like"/>
    <property type="match status" value="1"/>
</dbReference>
<dbReference type="GO" id="GO:0046872">
    <property type="term" value="F:metal ion binding"/>
    <property type="evidence" value="ECO:0007669"/>
    <property type="project" value="UniProtKB-KW"/>
</dbReference>
<evidence type="ECO:0000256" key="6">
    <source>
        <dbReference type="ARBA" id="ARBA00022908"/>
    </source>
</evidence>
<dbReference type="GO" id="GO:0004519">
    <property type="term" value="F:endonuclease activity"/>
    <property type="evidence" value="ECO:0007669"/>
    <property type="project" value="UniProtKB-KW"/>
</dbReference>
<sequence length="1095" mass="122644">MVIDTGASVSITPHDSDFISKVRPSPLKSINGLQGSCEVVGSGTVEWTVRDVYGSVRRIRTTAYLVPSAQIRLFSPQCYFQETKGAGSLFLNHRKVVLTLDDESELEFPFQSNNIPMMLEASAHCAGLGFEEANMLCRDQDVLGMLSVGAENNQNLTAGEKEMLLYHAKLGHAHFKWIQRLLAQPNDPNQEAILPCRHKGVSNSQRTILCAACELGKQARRTPESQHAFDDREMAIREGDLTPGAKVSIDSYVSYVPGRLPHTKGKEKKKNQYSGGTIFCDHASGAIFIVNQVSLRAGETLMAKHKFEQWAKANNVPDITSYRADHTPFNSATWQHDLALKKQTIDFSGVGAHHQNAVAERAIQTVTKWARTMLLHQVIHWPDEADVHLWPFAMEHAAYIWNNLPHCDTRLAPLEIFSQSRFPNYNSLHRLHVFGCPTYVLDPKLQDGKKLPKWNPRSRRGMYLGYSPDHSSLVARILNLQTKHVSPQYHFVCDDHFSTVPNSDAGGAANPHQLDANHWFNLVESGYENFRDTLDRPIAPPLQNEWRTPTERAVRLQRRTLINNRRRACLHQQAIQHRHQAPLPGGNHGGHAPPPQEAPNVQDNRNEVADDPSEAIKAGDNDDVNYDLSVPEGVDEDENLQQEEEPNVPTDVPIPIQATEDDKQEEDETLNRTLRNLQEQAPSRTGRRRFRPRKYGLCALNQNVRHTTINQGFLASLKFNEFVETLCSNEFAKMWALTTDFDQDSETCEWLHPMILAAKANSEDNPGWEEAMNGPLADGSNQGDRDPTANGGLGSVRLLLILSLVLGLETKQVDYTAAFTHAPIGDKEVFCEMPRGFAEEGKVLKLNKSLYGLKQSPVNFFNFIKGKLENAGFESQEEVDPCLFISDKVICLVYVDVTLFFSPKEEYINEAIESQGVAVEIEDSVAGFLGVHIERDESNKTIKLTQKGLTERIIEALNIDHEPQKHTPALKEPLGKAENGDPANGSFSYASVIGMALYLCGHSRPDMQFAVSQCTRFIHGTKRSHEKALIRIGQYLKSSVNEGLILRPTDSFDIECHVDADFAGLYSVEDIMDPTYLTVRSRGSIEVKRIAPRVQ</sequence>
<feature type="region of interest" description="Disordered" evidence="11">
    <location>
        <begin position="763"/>
        <end position="788"/>
    </location>
</feature>
<dbReference type="GO" id="GO:0015074">
    <property type="term" value="P:DNA integration"/>
    <property type="evidence" value="ECO:0007669"/>
    <property type="project" value="UniProtKB-KW"/>
</dbReference>
<keyword evidence="8" id="KW-0239">DNA-directed DNA polymerase</keyword>
<keyword evidence="9" id="KW-0233">DNA recombination</keyword>
<accession>A0AAD2G187</accession>
<dbReference type="InterPro" id="IPR036397">
    <property type="entry name" value="RNaseH_sf"/>
</dbReference>
<evidence type="ECO:0000256" key="2">
    <source>
        <dbReference type="ARBA" id="ARBA00022723"/>
    </source>
</evidence>
<dbReference type="InterPro" id="IPR013103">
    <property type="entry name" value="RVT_2"/>
</dbReference>
<evidence type="ECO:0000256" key="5">
    <source>
        <dbReference type="ARBA" id="ARBA00022842"/>
    </source>
</evidence>
<feature type="region of interest" description="Disordered" evidence="11">
    <location>
        <begin position="573"/>
        <end position="667"/>
    </location>
</feature>
<keyword evidence="6" id="KW-0229">DNA integration</keyword>
<dbReference type="InterPro" id="IPR039537">
    <property type="entry name" value="Retrotran_Ty1/copia-like"/>
</dbReference>
<feature type="compositionally biased region" description="Acidic residues" evidence="11">
    <location>
        <begin position="633"/>
        <end position="646"/>
    </location>
</feature>
<protein>
    <recommendedName>
        <fullName evidence="12">Reverse transcriptase Ty1/copia-type domain-containing protein</fullName>
    </recommendedName>
</protein>
<evidence type="ECO:0000256" key="4">
    <source>
        <dbReference type="ARBA" id="ARBA00022801"/>
    </source>
</evidence>
<dbReference type="AlphaFoldDB" id="A0AAD2G187"/>
<keyword evidence="3" id="KW-0255">Endonuclease</keyword>
<keyword evidence="8" id="KW-0808">Transferase</keyword>
<dbReference type="Pfam" id="PF07727">
    <property type="entry name" value="RVT_2"/>
    <property type="match status" value="1"/>
</dbReference>
<keyword evidence="10" id="KW-0511">Multifunctional enzyme</keyword>
<evidence type="ECO:0000256" key="8">
    <source>
        <dbReference type="ARBA" id="ARBA00022932"/>
    </source>
</evidence>
<evidence type="ECO:0000256" key="7">
    <source>
        <dbReference type="ARBA" id="ARBA00022918"/>
    </source>
</evidence>
<keyword evidence="8" id="KW-0548">Nucleotidyltransferase</keyword>
<evidence type="ECO:0000256" key="3">
    <source>
        <dbReference type="ARBA" id="ARBA00022759"/>
    </source>
</evidence>
<comment type="caution">
    <text evidence="13">The sequence shown here is derived from an EMBL/GenBank/DDBJ whole genome shotgun (WGS) entry which is preliminary data.</text>
</comment>
<dbReference type="PANTHER" id="PTHR42648:SF11">
    <property type="entry name" value="TRANSPOSON TY4-P GAG-POL POLYPROTEIN"/>
    <property type="match status" value="1"/>
</dbReference>
<dbReference type="GO" id="GO:0003964">
    <property type="term" value="F:RNA-directed DNA polymerase activity"/>
    <property type="evidence" value="ECO:0007669"/>
    <property type="project" value="UniProtKB-KW"/>
</dbReference>
<feature type="domain" description="Reverse transcriptase Ty1/copia-type" evidence="12">
    <location>
        <begin position="793"/>
        <end position="970"/>
    </location>
</feature>
<keyword evidence="4" id="KW-0378">Hydrolase</keyword>
<keyword evidence="14" id="KW-1185">Reference proteome</keyword>
<dbReference type="PANTHER" id="PTHR42648">
    <property type="entry name" value="TRANSPOSASE, PUTATIVE-RELATED"/>
    <property type="match status" value="1"/>
</dbReference>
<dbReference type="Gene3D" id="3.30.420.10">
    <property type="entry name" value="Ribonuclease H-like superfamily/Ribonuclease H"/>
    <property type="match status" value="1"/>
</dbReference>
<dbReference type="GO" id="GO:0016787">
    <property type="term" value="F:hydrolase activity"/>
    <property type="evidence" value="ECO:0007669"/>
    <property type="project" value="UniProtKB-KW"/>
</dbReference>
<evidence type="ECO:0000313" key="13">
    <source>
        <dbReference type="EMBL" id="CAJ1959576.1"/>
    </source>
</evidence>
<evidence type="ECO:0000256" key="9">
    <source>
        <dbReference type="ARBA" id="ARBA00023172"/>
    </source>
</evidence>
<keyword evidence="2" id="KW-0479">Metal-binding</keyword>
<gene>
    <name evidence="13" type="ORF">CYCCA115_LOCUS17997</name>
</gene>
<evidence type="ECO:0000256" key="1">
    <source>
        <dbReference type="ARBA" id="ARBA00022722"/>
    </source>
</evidence>
<dbReference type="GO" id="GO:0006310">
    <property type="term" value="P:DNA recombination"/>
    <property type="evidence" value="ECO:0007669"/>
    <property type="project" value="UniProtKB-KW"/>
</dbReference>
<organism evidence="13 14">
    <name type="scientific">Cylindrotheca closterium</name>
    <dbReference type="NCBI Taxonomy" id="2856"/>
    <lineage>
        <taxon>Eukaryota</taxon>
        <taxon>Sar</taxon>
        <taxon>Stramenopiles</taxon>
        <taxon>Ochrophyta</taxon>
        <taxon>Bacillariophyta</taxon>
        <taxon>Bacillariophyceae</taxon>
        <taxon>Bacillariophycidae</taxon>
        <taxon>Bacillariales</taxon>
        <taxon>Bacillariaceae</taxon>
        <taxon>Cylindrotheca</taxon>
    </lineage>
</organism>
<dbReference type="GO" id="GO:0003887">
    <property type="term" value="F:DNA-directed DNA polymerase activity"/>
    <property type="evidence" value="ECO:0007669"/>
    <property type="project" value="UniProtKB-KW"/>
</dbReference>
<keyword evidence="5" id="KW-0460">Magnesium</keyword>
<name>A0AAD2G187_9STRA</name>
<evidence type="ECO:0000259" key="12">
    <source>
        <dbReference type="Pfam" id="PF07727"/>
    </source>
</evidence>
<dbReference type="GO" id="GO:0003676">
    <property type="term" value="F:nucleic acid binding"/>
    <property type="evidence" value="ECO:0007669"/>
    <property type="project" value="InterPro"/>
</dbReference>
<keyword evidence="1" id="KW-0540">Nuclease</keyword>
<evidence type="ECO:0000313" key="14">
    <source>
        <dbReference type="Proteomes" id="UP001295423"/>
    </source>
</evidence>
<dbReference type="InterPro" id="IPR012337">
    <property type="entry name" value="RNaseH-like_sf"/>
</dbReference>
<proteinExistence type="predicted"/>